<protein>
    <submittedName>
        <fullName evidence="1">Reactive intermediate/imine deaminase</fullName>
    </submittedName>
</protein>
<dbReference type="Proteomes" id="UP000245754">
    <property type="component" value="Unassembled WGS sequence"/>
</dbReference>
<dbReference type="AlphaFoldDB" id="A0A316ELE6"/>
<organism evidence="1 2">
    <name type="scientific">Cupriavidus plantarum</name>
    <dbReference type="NCBI Taxonomy" id="942865"/>
    <lineage>
        <taxon>Bacteria</taxon>
        <taxon>Pseudomonadati</taxon>
        <taxon>Pseudomonadota</taxon>
        <taxon>Betaproteobacteria</taxon>
        <taxon>Burkholderiales</taxon>
        <taxon>Burkholderiaceae</taxon>
        <taxon>Cupriavidus</taxon>
    </lineage>
</organism>
<accession>A0A316ELE6</accession>
<dbReference type="Pfam" id="PF01042">
    <property type="entry name" value="Ribonuc_L-PSP"/>
    <property type="match status" value="1"/>
</dbReference>
<dbReference type="GeneID" id="98342491"/>
<dbReference type="GO" id="GO:0005829">
    <property type="term" value="C:cytosol"/>
    <property type="evidence" value="ECO:0007669"/>
    <property type="project" value="TreeGrafter"/>
</dbReference>
<dbReference type="EMBL" id="QGGT01000009">
    <property type="protein sequence ID" value="PWK31616.1"/>
    <property type="molecule type" value="Genomic_DNA"/>
</dbReference>
<reference evidence="1 2" key="1">
    <citation type="submission" date="2018-05" db="EMBL/GenBank/DDBJ databases">
        <title>Genomic Encyclopedia of Type Strains, Phase IV (KMG-V): Genome sequencing to study the core and pangenomes of soil and plant-associated prokaryotes.</title>
        <authorList>
            <person name="Whitman W."/>
        </authorList>
    </citation>
    <scope>NUCLEOTIDE SEQUENCE [LARGE SCALE GENOMIC DNA]</scope>
    <source>
        <strain evidence="1 2">SLV-132</strain>
    </source>
</reference>
<dbReference type="InterPro" id="IPR006175">
    <property type="entry name" value="YjgF/YER057c/UK114"/>
</dbReference>
<comment type="caution">
    <text evidence="1">The sequence shown here is derived from an EMBL/GenBank/DDBJ whole genome shotgun (WGS) entry which is preliminary data.</text>
</comment>
<name>A0A316ELE6_9BURK</name>
<dbReference type="RefSeq" id="WP_208648310.1">
    <property type="nucleotide sequence ID" value="NZ_CAJPUX010000004.1"/>
</dbReference>
<dbReference type="PANTHER" id="PTHR11803">
    <property type="entry name" value="2-IMINOBUTANOATE/2-IMINOPROPANOATE DEAMINASE RIDA"/>
    <property type="match status" value="1"/>
</dbReference>
<dbReference type="CDD" id="cd00448">
    <property type="entry name" value="YjgF_YER057c_UK114_family"/>
    <property type="match status" value="1"/>
</dbReference>
<sequence>MTAATPVFHMLAGAPDPVAPFSHAVEANGFVFVTGQMPFLGTGLDSGYPEGIEAQTHQVMKNLTTVLEGCKLGLEHVLQVRVYLTDFDRDYDTMNKTYASYWPVGRRPARTCIGVTGLAKGALIEIDMVAVRPASA</sequence>
<evidence type="ECO:0000313" key="1">
    <source>
        <dbReference type="EMBL" id="PWK31616.1"/>
    </source>
</evidence>
<evidence type="ECO:0000313" key="2">
    <source>
        <dbReference type="Proteomes" id="UP000245754"/>
    </source>
</evidence>
<dbReference type="Gene3D" id="3.30.1330.40">
    <property type="entry name" value="RutC-like"/>
    <property type="match status" value="1"/>
</dbReference>
<gene>
    <name evidence="1" type="ORF">C7419_10973</name>
</gene>
<dbReference type="GO" id="GO:0019239">
    <property type="term" value="F:deaminase activity"/>
    <property type="evidence" value="ECO:0007669"/>
    <property type="project" value="TreeGrafter"/>
</dbReference>
<dbReference type="InterPro" id="IPR035959">
    <property type="entry name" value="RutC-like_sf"/>
</dbReference>
<keyword evidence="2" id="KW-1185">Reference proteome</keyword>
<dbReference type="SUPFAM" id="SSF55298">
    <property type="entry name" value="YjgF-like"/>
    <property type="match status" value="1"/>
</dbReference>
<proteinExistence type="predicted"/>
<dbReference type="PANTHER" id="PTHR11803:SF39">
    <property type="entry name" value="2-IMINOBUTANOATE_2-IMINOPROPANOATE DEAMINASE"/>
    <property type="match status" value="1"/>
</dbReference>